<feature type="compositionally biased region" description="Low complexity" evidence="1">
    <location>
        <begin position="489"/>
        <end position="512"/>
    </location>
</feature>
<evidence type="ECO:0000259" key="3">
    <source>
        <dbReference type="PROSITE" id="PS50097"/>
    </source>
</evidence>
<dbReference type="GO" id="GO:0000978">
    <property type="term" value="F:RNA polymerase II cis-regulatory region sequence-specific DNA binding"/>
    <property type="evidence" value="ECO:0007669"/>
    <property type="project" value="TreeGrafter"/>
</dbReference>
<keyword evidence="2" id="KW-0472">Membrane</keyword>
<keyword evidence="2" id="KW-0812">Transmembrane</keyword>
<feature type="domain" description="BTB" evidence="3">
    <location>
        <begin position="38"/>
        <end position="98"/>
    </location>
</feature>
<accession>A0A3Q0SJH7</accession>
<dbReference type="Gene3D" id="3.30.710.10">
    <property type="entry name" value="Potassium Channel Kv1.1, Chain A"/>
    <property type="match status" value="1"/>
</dbReference>
<dbReference type="STRING" id="61819.ENSACIP00000025009"/>
<dbReference type="InterPro" id="IPR050457">
    <property type="entry name" value="ZnFinger_BTB_dom_contain"/>
</dbReference>
<evidence type="ECO:0000256" key="1">
    <source>
        <dbReference type="SAM" id="MobiDB-lite"/>
    </source>
</evidence>
<feature type="region of interest" description="Disordered" evidence="1">
    <location>
        <begin position="488"/>
        <end position="513"/>
    </location>
</feature>
<reference evidence="4" key="1">
    <citation type="submission" date="2025-08" db="UniProtKB">
        <authorList>
            <consortium name="Ensembl"/>
        </authorList>
    </citation>
    <scope>IDENTIFICATION</scope>
</reference>
<dbReference type="Proteomes" id="UP000261340">
    <property type="component" value="Unplaced"/>
</dbReference>
<evidence type="ECO:0000313" key="5">
    <source>
        <dbReference type="Proteomes" id="UP000261340"/>
    </source>
</evidence>
<dbReference type="PROSITE" id="PS50097">
    <property type="entry name" value="BTB"/>
    <property type="match status" value="1"/>
</dbReference>
<dbReference type="InterPro" id="IPR000210">
    <property type="entry name" value="BTB/POZ_dom"/>
</dbReference>
<dbReference type="PANTHER" id="PTHR46105">
    <property type="entry name" value="AGAP004733-PA"/>
    <property type="match status" value="1"/>
</dbReference>
<evidence type="ECO:0000313" key="4">
    <source>
        <dbReference type="Ensembl" id="ENSACIP00000025009.1"/>
    </source>
</evidence>
<dbReference type="GO" id="GO:0000981">
    <property type="term" value="F:DNA-binding transcription factor activity, RNA polymerase II-specific"/>
    <property type="evidence" value="ECO:0007669"/>
    <property type="project" value="TreeGrafter"/>
</dbReference>
<protein>
    <recommendedName>
        <fullName evidence="3">BTB domain-containing protein</fullName>
    </recommendedName>
</protein>
<name>A0A3Q0SJH7_AMPCI</name>
<reference evidence="4" key="2">
    <citation type="submission" date="2025-09" db="UniProtKB">
        <authorList>
            <consortium name="Ensembl"/>
        </authorList>
    </citation>
    <scope>IDENTIFICATION</scope>
</reference>
<keyword evidence="2" id="KW-1133">Transmembrane helix</keyword>
<dbReference type="PANTHER" id="PTHR46105:SF8">
    <property type="entry name" value="TRANSCRIPTION REGULATOR PROTEIN BACH2"/>
    <property type="match status" value="1"/>
</dbReference>
<dbReference type="AlphaFoldDB" id="A0A3Q0SJH7"/>
<sequence length="573" mass="62769">MSVQDSEATTPLYVYESKVHCANVLLCLEEQRRQGILCDVTVLVEGREVRAHRAVLAACSRYFLQALLRHSRSPGDVTAKGFSPLLQFAYTAKLVLSQENIHEVILCADLLGVHNLEDSCFRFLQAQLKNDAQHASNGKVEYDDHITAEDPVFSEGISYNDSADTRQQASHVLGDLPQCPKYRKYQDDIILANHTSISPVSSQFTDSAVSQTLLTPSRIKEEPFVFEEGVDERNGSNSDLCTEEVLEMELEVEGVPVEDVQSPSQVSYSSCLRSYLQRGGLSSMPSTTIEQLLTNRLSLNHYKELVKERPQKKRESLDQVHFNTGIANVIPAALTGLSRNLENSVSKASYSKYEGKLDRRSVIFSSVPGEQHVLAHPYADEAKKSPPSSLSCLTTSCLVSVKTSVDSPTTSESHNQTSSSCSSYSYPEDAAFGSSLSTLSQFGFASSPHSGSILGLPHCLAGVVEQQNPNKDVAFTQGCSKIKSEKAFSASGGNSSDESGSFSEGDSESGTSRISGPEVSMLIYYTSPVMITSYFISYFPQQAVLCQKVIVCHKVIQMFLCVFMCNVFAYIGK</sequence>
<dbReference type="InterPro" id="IPR011333">
    <property type="entry name" value="SKP1/BTB/POZ_sf"/>
</dbReference>
<organism evidence="4 5">
    <name type="scientific">Amphilophus citrinellus</name>
    <name type="common">Midas cichlid</name>
    <name type="synonym">Cichlasoma citrinellum</name>
    <dbReference type="NCBI Taxonomy" id="61819"/>
    <lineage>
        <taxon>Eukaryota</taxon>
        <taxon>Metazoa</taxon>
        <taxon>Chordata</taxon>
        <taxon>Craniata</taxon>
        <taxon>Vertebrata</taxon>
        <taxon>Euteleostomi</taxon>
        <taxon>Actinopterygii</taxon>
        <taxon>Neopterygii</taxon>
        <taxon>Teleostei</taxon>
        <taxon>Neoteleostei</taxon>
        <taxon>Acanthomorphata</taxon>
        <taxon>Ovalentaria</taxon>
        <taxon>Cichlomorphae</taxon>
        <taxon>Cichliformes</taxon>
        <taxon>Cichlidae</taxon>
        <taxon>New World cichlids</taxon>
        <taxon>Cichlasomatinae</taxon>
        <taxon>Heroini</taxon>
        <taxon>Amphilophus</taxon>
    </lineage>
</organism>
<dbReference type="Ensembl" id="ENSACIT00000025661.1">
    <property type="protein sequence ID" value="ENSACIP00000025009.1"/>
    <property type="gene ID" value="ENSACIG00000019368.1"/>
</dbReference>
<dbReference type="GeneTree" id="ENSGT00940000158228"/>
<feature type="transmembrane region" description="Helical" evidence="2">
    <location>
        <begin position="522"/>
        <end position="539"/>
    </location>
</feature>
<dbReference type="SUPFAM" id="SSF54695">
    <property type="entry name" value="POZ domain"/>
    <property type="match status" value="1"/>
</dbReference>
<evidence type="ECO:0000256" key="2">
    <source>
        <dbReference type="SAM" id="Phobius"/>
    </source>
</evidence>
<dbReference type="Pfam" id="PF00651">
    <property type="entry name" value="BTB"/>
    <property type="match status" value="1"/>
</dbReference>
<proteinExistence type="predicted"/>
<dbReference type="SMART" id="SM00225">
    <property type="entry name" value="BTB"/>
    <property type="match status" value="1"/>
</dbReference>
<feature type="transmembrane region" description="Helical" evidence="2">
    <location>
        <begin position="551"/>
        <end position="571"/>
    </location>
</feature>
<keyword evidence="5" id="KW-1185">Reference proteome</keyword>